<dbReference type="AlphaFoldDB" id="A0A2G2VFR2"/>
<dbReference type="PANTHER" id="PTHR19338:SF73">
    <property type="entry name" value="DISEASE RESISTANCE PROTEIN RGA2-LIKE"/>
    <property type="match status" value="1"/>
</dbReference>
<dbReference type="EMBL" id="MLFT02000012">
    <property type="protein sequence ID" value="PHT31830.1"/>
    <property type="molecule type" value="Genomic_DNA"/>
</dbReference>
<reference evidence="2" key="2">
    <citation type="journal article" date="2017" name="J. Anim. Genet.">
        <title>Multiple reference genome sequences of hot pepper reveal the massive evolution of plant disease resistance genes by retroduplication.</title>
        <authorList>
            <person name="Kim S."/>
            <person name="Park J."/>
            <person name="Yeom S.-I."/>
            <person name="Kim Y.-M."/>
            <person name="Seo E."/>
            <person name="Kim K.-T."/>
            <person name="Kim M.-S."/>
            <person name="Lee J.M."/>
            <person name="Cheong K."/>
            <person name="Shin H.-S."/>
            <person name="Kim S.-B."/>
            <person name="Han K."/>
            <person name="Lee J."/>
            <person name="Park M."/>
            <person name="Lee H.-A."/>
            <person name="Lee H.-Y."/>
            <person name="Lee Y."/>
            <person name="Oh S."/>
            <person name="Lee J.H."/>
            <person name="Choi E."/>
            <person name="Choi E."/>
            <person name="Lee S.E."/>
            <person name="Jeon J."/>
            <person name="Kim H."/>
            <person name="Choi G."/>
            <person name="Song H."/>
            <person name="Lee J."/>
            <person name="Lee S.-C."/>
            <person name="Kwon J.-K."/>
            <person name="Lee H.-Y."/>
            <person name="Koo N."/>
            <person name="Hong Y."/>
            <person name="Kim R.W."/>
            <person name="Kang W.-H."/>
            <person name="Huh J.H."/>
            <person name="Kang B.-C."/>
            <person name="Yang T.-J."/>
            <person name="Lee Y.-H."/>
            <person name="Bennetzen J.L."/>
            <person name="Choi D."/>
        </authorList>
    </citation>
    <scope>NUCLEOTIDE SEQUENCE [LARGE SCALE GENOMIC DNA]</scope>
    <source>
        <strain evidence="2">cv. PBC81</strain>
    </source>
</reference>
<evidence type="ECO:0000313" key="2">
    <source>
        <dbReference type="Proteomes" id="UP000224567"/>
    </source>
</evidence>
<evidence type="ECO:0000313" key="1">
    <source>
        <dbReference type="EMBL" id="PHT31830.1"/>
    </source>
</evidence>
<dbReference type="PANTHER" id="PTHR19338">
    <property type="entry name" value="TRANSLOCASE OF INNER MITOCHONDRIAL MEMBRANE 13 HOMOLOG"/>
    <property type="match status" value="1"/>
</dbReference>
<dbReference type="OrthoDB" id="1302880at2759"/>
<accession>A0A2G2VFR2</accession>
<gene>
    <name evidence="1" type="ORF">CQW23_28167</name>
</gene>
<organism evidence="1 2">
    <name type="scientific">Capsicum baccatum</name>
    <name type="common">Peruvian pepper</name>
    <dbReference type="NCBI Taxonomy" id="33114"/>
    <lineage>
        <taxon>Eukaryota</taxon>
        <taxon>Viridiplantae</taxon>
        <taxon>Streptophyta</taxon>
        <taxon>Embryophyta</taxon>
        <taxon>Tracheophyta</taxon>
        <taxon>Spermatophyta</taxon>
        <taxon>Magnoliopsida</taxon>
        <taxon>eudicotyledons</taxon>
        <taxon>Gunneridae</taxon>
        <taxon>Pentapetalae</taxon>
        <taxon>asterids</taxon>
        <taxon>lamiids</taxon>
        <taxon>Solanales</taxon>
        <taxon>Solanaceae</taxon>
        <taxon>Solanoideae</taxon>
        <taxon>Capsiceae</taxon>
        <taxon>Capsicum</taxon>
    </lineage>
</organism>
<comment type="caution">
    <text evidence="1">The sequence shown here is derived from an EMBL/GenBank/DDBJ whole genome shotgun (WGS) entry which is preliminary data.</text>
</comment>
<reference evidence="1 2" key="1">
    <citation type="journal article" date="2017" name="Genome Biol.">
        <title>New reference genome sequences of hot pepper reveal the massive evolution of plant disease-resistance genes by retroduplication.</title>
        <authorList>
            <person name="Kim S."/>
            <person name="Park J."/>
            <person name="Yeom S.I."/>
            <person name="Kim Y.M."/>
            <person name="Seo E."/>
            <person name="Kim K.T."/>
            <person name="Kim M.S."/>
            <person name="Lee J.M."/>
            <person name="Cheong K."/>
            <person name="Shin H.S."/>
            <person name="Kim S.B."/>
            <person name="Han K."/>
            <person name="Lee J."/>
            <person name="Park M."/>
            <person name="Lee H.A."/>
            <person name="Lee H.Y."/>
            <person name="Lee Y."/>
            <person name="Oh S."/>
            <person name="Lee J.H."/>
            <person name="Choi E."/>
            <person name="Choi E."/>
            <person name="Lee S.E."/>
            <person name="Jeon J."/>
            <person name="Kim H."/>
            <person name="Choi G."/>
            <person name="Song H."/>
            <person name="Lee J."/>
            <person name="Lee S.C."/>
            <person name="Kwon J.K."/>
            <person name="Lee H.Y."/>
            <person name="Koo N."/>
            <person name="Hong Y."/>
            <person name="Kim R.W."/>
            <person name="Kang W.H."/>
            <person name="Huh J.H."/>
            <person name="Kang B.C."/>
            <person name="Yang T.J."/>
            <person name="Lee Y.H."/>
            <person name="Bennetzen J.L."/>
            <person name="Choi D."/>
        </authorList>
    </citation>
    <scope>NUCLEOTIDE SEQUENCE [LARGE SCALE GENOMIC DNA]</scope>
    <source>
        <strain evidence="2">cv. PBC81</strain>
    </source>
</reference>
<name>A0A2G2VFR2_CAPBA</name>
<dbReference type="Proteomes" id="UP000224567">
    <property type="component" value="Unassembled WGS sequence"/>
</dbReference>
<protein>
    <submittedName>
        <fullName evidence="1">Uncharacterized protein</fullName>
    </submittedName>
</protein>
<keyword evidence="2" id="KW-1185">Reference proteome</keyword>
<proteinExistence type="predicted"/>
<sequence>MSECLQLCYYILDGSNAEMFCISYEVHDLVQLLFHHIEDDMLVKLKDYVIPRLLENIKSSIISDHHSESSATMTENQLLEILDALLVNLQYLPKHKTIEYVLPEFQLMAERVGHFCFVLLSYQLDKQDEDALDYILEASRFNSKLANLLLEVIPVELEVMHICSTNLKTSKSAEIGCFIQKLLEASPDILRESLIHLQQHMVNAITRSTSVCNIHVMIEFLLIILSDVPRDAIRHDKLFVLLARIEAITREEDLKNVVLRAPADASQLRFRMSDRPLFVTLLLRNLNDLLNSNAYSVTLIKVEIGRMKEDLEIIRSFFGNVEQELHWYIWTRVLDVAYEAEHVINSILARYHGLLQLIFLLTDAVGKVKLIKKEVQGKISKNTSIVVVNSPNKPSESKSSIVGQILVGFEEETEWIIRQLTSGPAEIDVIFIVGMISGKMDKLYGYFIHVK</sequence>